<dbReference type="WBParaSite" id="nRc.2.0.1.t41910-RA">
    <property type="protein sequence ID" value="nRc.2.0.1.t41910-RA"/>
    <property type="gene ID" value="nRc.2.0.1.g41910"/>
</dbReference>
<sequence>MDERERAVSMISAFPFKIKYYLLASLNEQMMLNFLTVLTFCSSIALNITVTLAYDKCYRYAEEYTNSCVNITGFKAFIVSNVENSTVGLQLADFIVPEENEDGNFSLFIDVVPSKTEFSCPLVSRNVMKFGVLDDKTSQLELYFCYKSLPITVKTDLSANVQDLADCICAHFWFCRFDYQPTGRCSMNSIENCSCSDSRILLYTVDIKHPPDVFFEQEKCPNTSRCCLEWSSWSDCGKEVVKQNRYKYNKKKEKCRRATETRNCDPNKNKARKSSGRNSSMPASAAHRHKKKRRTWKFIIMIVVAIVGLLISILIIALIMLWVMKR</sequence>
<evidence type="ECO:0000256" key="2">
    <source>
        <dbReference type="SAM" id="Phobius"/>
    </source>
</evidence>
<reference evidence="4" key="1">
    <citation type="submission" date="2022-11" db="UniProtKB">
        <authorList>
            <consortium name="WormBaseParasite"/>
        </authorList>
    </citation>
    <scope>IDENTIFICATION</scope>
</reference>
<keyword evidence="2" id="KW-1133">Transmembrane helix</keyword>
<evidence type="ECO:0000313" key="4">
    <source>
        <dbReference type="WBParaSite" id="nRc.2.0.1.t41910-RA"/>
    </source>
</evidence>
<protein>
    <submittedName>
        <fullName evidence="4">Uncharacterized protein</fullName>
    </submittedName>
</protein>
<evidence type="ECO:0000256" key="1">
    <source>
        <dbReference type="SAM" id="MobiDB-lite"/>
    </source>
</evidence>
<organism evidence="3 4">
    <name type="scientific">Romanomermis culicivorax</name>
    <name type="common">Nematode worm</name>
    <dbReference type="NCBI Taxonomy" id="13658"/>
    <lineage>
        <taxon>Eukaryota</taxon>
        <taxon>Metazoa</taxon>
        <taxon>Ecdysozoa</taxon>
        <taxon>Nematoda</taxon>
        <taxon>Enoplea</taxon>
        <taxon>Dorylaimia</taxon>
        <taxon>Mermithida</taxon>
        <taxon>Mermithoidea</taxon>
        <taxon>Mermithidae</taxon>
        <taxon>Romanomermis</taxon>
    </lineage>
</organism>
<keyword evidence="2" id="KW-0812">Transmembrane</keyword>
<dbReference type="AlphaFoldDB" id="A0A915KWK2"/>
<feature type="transmembrane region" description="Helical" evidence="2">
    <location>
        <begin position="30"/>
        <end position="54"/>
    </location>
</feature>
<accession>A0A915KWK2</accession>
<dbReference type="Proteomes" id="UP000887565">
    <property type="component" value="Unplaced"/>
</dbReference>
<keyword evidence="3" id="KW-1185">Reference proteome</keyword>
<feature type="transmembrane region" description="Helical" evidence="2">
    <location>
        <begin position="298"/>
        <end position="324"/>
    </location>
</feature>
<name>A0A915KWK2_ROMCU</name>
<evidence type="ECO:0000313" key="3">
    <source>
        <dbReference type="Proteomes" id="UP000887565"/>
    </source>
</evidence>
<feature type="region of interest" description="Disordered" evidence="1">
    <location>
        <begin position="259"/>
        <end position="289"/>
    </location>
</feature>
<feature type="compositionally biased region" description="Basic and acidic residues" evidence="1">
    <location>
        <begin position="259"/>
        <end position="268"/>
    </location>
</feature>
<proteinExistence type="predicted"/>
<keyword evidence="2" id="KW-0472">Membrane</keyword>